<dbReference type="STRING" id="131310.A0A0N4ZZ70"/>
<dbReference type="InterPro" id="IPR000387">
    <property type="entry name" value="Tyr_Pase_dom"/>
</dbReference>
<dbReference type="InterPro" id="IPR016130">
    <property type="entry name" value="Tyr_Pase_AS"/>
</dbReference>
<dbReference type="PANTHER" id="PTHR46163:SF24">
    <property type="entry name" value="PROTEIN-TYROSINE PHOSPHATASE CATALYTIC DOMAIN-CONTAINING PROTEIN-RELATED"/>
    <property type="match status" value="1"/>
</dbReference>
<dbReference type="PANTHER" id="PTHR46163">
    <property type="entry name" value="TYROSINE-PROTEIN PHOSPHATASE-RELATED"/>
    <property type="match status" value="1"/>
</dbReference>
<dbReference type="WBParaSite" id="PTRK_0001408400.1">
    <property type="protein sequence ID" value="PTRK_0001408400.1"/>
    <property type="gene ID" value="PTRK_0001408400"/>
</dbReference>
<dbReference type="InterPro" id="IPR029021">
    <property type="entry name" value="Prot-tyrosine_phosphatase-like"/>
</dbReference>
<protein>
    <submittedName>
        <fullName evidence="5">TYR_PHOSPHATASE_2 domain-containing protein</fullName>
    </submittedName>
</protein>
<feature type="transmembrane region" description="Helical" evidence="1">
    <location>
        <begin position="36"/>
        <end position="60"/>
    </location>
</feature>
<evidence type="ECO:0000256" key="1">
    <source>
        <dbReference type="SAM" id="Phobius"/>
    </source>
</evidence>
<dbReference type="Gene3D" id="3.90.190.10">
    <property type="entry name" value="Protein tyrosine phosphatase superfamily"/>
    <property type="match status" value="2"/>
</dbReference>
<dbReference type="PRINTS" id="PR00700">
    <property type="entry name" value="PRTYPHPHTASE"/>
</dbReference>
<dbReference type="Pfam" id="PF00102">
    <property type="entry name" value="Y_phosphatase"/>
    <property type="match status" value="2"/>
</dbReference>
<keyword evidence="4" id="KW-1185">Reference proteome</keyword>
<name>A0A0N4ZZ70_PARTI</name>
<dbReference type="InterPro" id="IPR052782">
    <property type="entry name" value="Oocyte-zygote_transition_reg"/>
</dbReference>
<feature type="domain" description="Tyrosine-protein phosphatase" evidence="2">
    <location>
        <begin position="437"/>
        <end position="673"/>
    </location>
</feature>
<dbReference type="AlphaFoldDB" id="A0A0N4ZZ70"/>
<dbReference type="PROSITE" id="PS00383">
    <property type="entry name" value="TYR_PHOSPHATASE_1"/>
    <property type="match status" value="1"/>
</dbReference>
<dbReference type="InterPro" id="IPR000242">
    <property type="entry name" value="PTP_cat"/>
</dbReference>
<evidence type="ECO:0000313" key="4">
    <source>
        <dbReference type="Proteomes" id="UP000038045"/>
    </source>
</evidence>
<sequence length="734" mass="86812">MSSNDSANKNVIIPDPYQFIKFKKKGSITYSDFSTILILGIVFGSLLLILPSCALSIFIIHKYKEIKIRRQKNVYLNIETFFETYKDADFDDYVKYMLEKEYVPEKLTKETFIQTSIAGEVIVQGDSHLFDDTLVSIESIKNLGFCAHYINSEYDGKKYILCDGPTKDSMHNFWKMIYYQNISTIIINIFEEERGSENYEPYWLEKEFKFDSFNVSRISGNTPSIKYINTFIFSIKQSEEETRYVTIFLINKWADNTLPKSFNFLISLYENIEKESDNSPILIHGSDEPSSKVFIILYFICIVNSFTINKNVSEPLDIMAMIRKQKYGGLLSAGEYLFLCGGVINYFIKKKMIQEDKSTEEFMKKINEYIYGANIKEILMDRESKSFLKFITNMSSTKLVGYVEAFVRLNRKVEDDEIKKKCSLWYSVQREEIKDKSKRRLRYKDSPCWDEFNILNNSKEGSKKDRFIHANEFKYKTKNNTSRTLILSEAPIPSIFHDFYELIYTKNVYIIIMLVDKHEETKNWDKYYPGQKNEINEGKYRIEEIRGWRDKLKNISTAKFELYNKFDKITIEFKIIHLKKWELNNELPSDIMDICNLYKVIEFIDEDKSILIHCSNGFGRTGMIAYIIHMIDNAKLPIPFDPIRDFREVRRHRFGAVISVNQFIYSLMIVCHYFKKQIDRLGQDYYFKWISALDNLYKITYLMHQNLDTLININKKVETKPNEAEKNEDKSRDD</sequence>
<dbReference type="SMART" id="SM00404">
    <property type="entry name" value="PTPc_motif"/>
    <property type="match status" value="2"/>
</dbReference>
<dbReference type="GO" id="GO:0004725">
    <property type="term" value="F:protein tyrosine phosphatase activity"/>
    <property type="evidence" value="ECO:0007669"/>
    <property type="project" value="InterPro"/>
</dbReference>
<evidence type="ECO:0000259" key="3">
    <source>
        <dbReference type="PROSITE" id="PS50056"/>
    </source>
</evidence>
<keyword evidence="1" id="KW-1133">Transmembrane helix</keyword>
<keyword evidence="1" id="KW-0812">Transmembrane</keyword>
<organism evidence="4 5">
    <name type="scientific">Parastrongyloides trichosuri</name>
    <name type="common">Possum-specific nematode worm</name>
    <dbReference type="NCBI Taxonomy" id="131310"/>
    <lineage>
        <taxon>Eukaryota</taxon>
        <taxon>Metazoa</taxon>
        <taxon>Ecdysozoa</taxon>
        <taxon>Nematoda</taxon>
        <taxon>Chromadorea</taxon>
        <taxon>Rhabditida</taxon>
        <taxon>Tylenchina</taxon>
        <taxon>Panagrolaimomorpha</taxon>
        <taxon>Strongyloidoidea</taxon>
        <taxon>Strongyloididae</taxon>
        <taxon>Parastrongyloides</taxon>
    </lineage>
</organism>
<evidence type="ECO:0000259" key="2">
    <source>
        <dbReference type="PROSITE" id="PS50055"/>
    </source>
</evidence>
<feature type="transmembrane region" description="Helical" evidence="1">
    <location>
        <begin position="329"/>
        <end position="348"/>
    </location>
</feature>
<dbReference type="SUPFAM" id="SSF52799">
    <property type="entry name" value="(Phosphotyrosine protein) phosphatases II"/>
    <property type="match status" value="2"/>
</dbReference>
<dbReference type="PROSITE" id="PS50056">
    <property type="entry name" value="TYR_PHOSPHATASE_2"/>
    <property type="match status" value="1"/>
</dbReference>
<feature type="domain" description="Tyrosine specific protein phosphatases" evidence="3">
    <location>
        <begin position="595"/>
        <end position="664"/>
    </location>
</feature>
<dbReference type="Proteomes" id="UP000038045">
    <property type="component" value="Unplaced"/>
</dbReference>
<dbReference type="SMART" id="SM00194">
    <property type="entry name" value="PTPc"/>
    <property type="match status" value="2"/>
</dbReference>
<feature type="domain" description="Tyrosine-protein phosphatase" evidence="2">
    <location>
        <begin position="130"/>
        <end position="346"/>
    </location>
</feature>
<reference evidence="5" key="1">
    <citation type="submission" date="2017-02" db="UniProtKB">
        <authorList>
            <consortium name="WormBaseParasite"/>
        </authorList>
    </citation>
    <scope>IDENTIFICATION</scope>
</reference>
<dbReference type="PROSITE" id="PS50055">
    <property type="entry name" value="TYR_PHOSPHATASE_PTP"/>
    <property type="match status" value="2"/>
</dbReference>
<accession>A0A0N4ZZ70</accession>
<keyword evidence="1" id="KW-0472">Membrane</keyword>
<proteinExistence type="predicted"/>
<evidence type="ECO:0000313" key="5">
    <source>
        <dbReference type="WBParaSite" id="PTRK_0001408400.1"/>
    </source>
</evidence>
<dbReference type="InterPro" id="IPR003595">
    <property type="entry name" value="Tyr_Pase_cat"/>
</dbReference>